<accession>A0A8B3S3Q7</accession>
<protein>
    <submittedName>
        <fullName evidence="1">Uncharacterized protein</fullName>
    </submittedName>
</protein>
<dbReference type="Pfam" id="PF13337">
    <property type="entry name" value="BrxL_ATPase"/>
    <property type="match status" value="1"/>
</dbReference>
<comment type="caution">
    <text evidence="1">The sequence shown here is derived from an EMBL/GenBank/DDBJ whole genome shotgun (WGS) entry which is preliminary data.</text>
</comment>
<dbReference type="EMBL" id="RPGO01000024">
    <property type="protein sequence ID" value="RZB31022.1"/>
    <property type="molecule type" value="Genomic_DNA"/>
</dbReference>
<name>A0A8B3S3Q7_9EURY</name>
<evidence type="ECO:0000313" key="1">
    <source>
        <dbReference type="EMBL" id="RZB31022.1"/>
    </source>
</evidence>
<reference evidence="2" key="1">
    <citation type="submission" date="2019-01" db="EMBL/GenBank/DDBJ databases">
        <title>Anaerobic oxidation of ethane by archaea from a marine hydrocarbon seep.</title>
        <authorList>
            <person name="Musat F."/>
        </authorList>
    </citation>
    <scope>NUCLEOTIDE SEQUENCE [LARGE SCALE GENOMIC DNA]</scope>
</reference>
<dbReference type="InterPro" id="IPR014061">
    <property type="entry name" value="BrxL-like"/>
</dbReference>
<evidence type="ECO:0000313" key="2">
    <source>
        <dbReference type="Proteomes" id="UP000291831"/>
    </source>
</evidence>
<dbReference type="AlphaFoldDB" id="A0A8B3S3Q7"/>
<organism evidence="1 2">
    <name type="scientific">Candidatus Argoarchaeum ethanivorans</name>
    <dbReference type="NCBI Taxonomy" id="2608793"/>
    <lineage>
        <taxon>Archaea</taxon>
        <taxon>Methanobacteriati</taxon>
        <taxon>Methanobacteriota</taxon>
        <taxon>Stenosarchaea group</taxon>
        <taxon>Methanomicrobia</taxon>
        <taxon>Methanosarcinales</taxon>
        <taxon>Methanosarcinales incertae sedis</taxon>
        <taxon>GOM Arc I cluster</taxon>
        <taxon>Candidatus Argoarchaeum</taxon>
    </lineage>
</organism>
<dbReference type="Proteomes" id="UP000291831">
    <property type="component" value="Unassembled WGS sequence"/>
</dbReference>
<gene>
    <name evidence="1" type="ORF">AEth_00976</name>
</gene>
<proteinExistence type="predicted"/>
<sequence length="120" mass="13829">MGTLIRTKGWRLPRINESLEVRGYALNVEYFSEILNSLRQVGDFAAIVDDLLEVPKKSDTRDVTGIKRLCGGYLKLLFPNVHSASDIDKSDFENYCLKPTLEKRGIIRRQTQIRNTKFPR</sequence>